<dbReference type="GO" id="GO:0016020">
    <property type="term" value="C:membrane"/>
    <property type="evidence" value="ECO:0007669"/>
    <property type="project" value="UniProtKB-SubCell"/>
</dbReference>
<comment type="subcellular location">
    <subcellularLocation>
        <location evidence="1">Membrane</location>
    </subcellularLocation>
</comment>
<dbReference type="AlphaFoldDB" id="A0A915EI23"/>
<evidence type="ECO:0000256" key="1">
    <source>
        <dbReference type="ARBA" id="ARBA00004370"/>
    </source>
</evidence>
<evidence type="ECO:0000313" key="9">
    <source>
        <dbReference type="WBParaSite" id="jg6229"/>
    </source>
</evidence>
<protein>
    <submittedName>
        <fullName evidence="9">Uncharacterized protein</fullName>
    </submittedName>
</protein>
<keyword evidence="8" id="KW-1185">Reference proteome</keyword>
<reference evidence="9" key="1">
    <citation type="submission" date="2022-11" db="UniProtKB">
        <authorList>
            <consortium name="WormBaseParasite"/>
        </authorList>
    </citation>
    <scope>IDENTIFICATION</scope>
</reference>
<dbReference type="WBParaSite" id="jg6229">
    <property type="protein sequence ID" value="jg6229"/>
    <property type="gene ID" value="jg6229"/>
</dbReference>
<evidence type="ECO:0000256" key="7">
    <source>
        <dbReference type="SAM" id="Phobius"/>
    </source>
</evidence>
<dbReference type="InterPro" id="IPR002159">
    <property type="entry name" value="CD36_fam"/>
</dbReference>
<dbReference type="Pfam" id="PF01130">
    <property type="entry name" value="CD36"/>
    <property type="match status" value="1"/>
</dbReference>
<dbReference type="GO" id="GO:0005737">
    <property type="term" value="C:cytoplasm"/>
    <property type="evidence" value="ECO:0007669"/>
    <property type="project" value="TreeGrafter"/>
</dbReference>
<keyword evidence="5 7" id="KW-0472">Membrane</keyword>
<evidence type="ECO:0000256" key="3">
    <source>
        <dbReference type="ARBA" id="ARBA00022692"/>
    </source>
</evidence>
<feature type="transmembrane region" description="Helical" evidence="7">
    <location>
        <begin position="357"/>
        <end position="380"/>
    </location>
</feature>
<keyword evidence="6" id="KW-0325">Glycoprotein</keyword>
<evidence type="ECO:0000256" key="4">
    <source>
        <dbReference type="ARBA" id="ARBA00022989"/>
    </source>
</evidence>
<comment type="similarity">
    <text evidence="2">Belongs to the CD36 family.</text>
</comment>
<sequence>MFLLRLKPKTSLNFHTMTLECYTSGGQSGCSQPYFPEISRYCSAIRSQAVCHRGGAQTQGRIRIYQCSCGELLFDGYKDPIVSSICDHFLMRSICASAGIPDRVGLLYKQNNTDDGLYEINAGVDSVYNLGKLYSWNNMSVLTNTAWYGPQARMINGSDGQLFPPNLFLTKNLEIFVGKISRSLEMEQSGYAEVDDLPAFKYIPAKSMNSVAIQRAKGFCNPDSPRFYNDTNVQEEGCAPAGLMDVSSVEPGNPRIYVSQPHFYNSPKELGESIVGIAGASLENDQTFFNIEPLTGVIVSAAGKSQLNVGVIKGNLRAFANMKDLIVPIVWMNESALIDAGTKAQVMRAVSAIHLTFVWGVILIALGASLVFTFAGVVVFSKYINKTSQNPAYDPLANDTDSISSNIHHTPVAIQPETFAQTPAVLQPVPQL</sequence>
<evidence type="ECO:0000313" key="8">
    <source>
        <dbReference type="Proteomes" id="UP000887574"/>
    </source>
</evidence>
<organism evidence="8 9">
    <name type="scientific">Ditylenchus dipsaci</name>
    <dbReference type="NCBI Taxonomy" id="166011"/>
    <lineage>
        <taxon>Eukaryota</taxon>
        <taxon>Metazoa</taxon>
        <taxon>Ecdysozoa</taxon>
        <taxon>Nematoda</taxon>
        <taxon>Chromadorea</taxon>
        <taxon>Rhabditida</taxon>
        <taxon>Tylenchina</taxon>
        <taxon>Tylenchomorpha</taxon>
        <taxon>Sphaerularioidea</taxon>
        <taxon>Anguinidae</taxon>
        <taxon>Anguininae</taxon>
        <taxon>Ditylenchus</taxon>
    </lineage>
</organism>
<proteinExistence type="inferred from homology"/>
<dbReference type="GO" id="GO:0005044">
    <property type="term" value="F:scavenger receptor activity"/>
    <property type="evidence" value="ECO:0007669"/>
    <property type="project" value="TreeGrafter"/>
</dbReference>
<evidence type="ECO:0000256" key="6">
    <source>
        <dbReference type="ARBA" id="ARBA00023180"/>
    </source>
</evidence>
<keyword evidence="3 7" id="KW-0812">Transmembrane</keyword>
<evidence type="ECO:0000256" key="5">
    <source>
        <dbReference type="ARBA" id="ARBA00023136"/>
    </source>
</evidence>
<accession>A0A915EI23</accession>
<name>A0A915EI23_9BILA</name>
<dbReference type="PRINTS" id="PR01609">
    <property type="entry name" value="CD36FAMILY"/>
</dbReference>
<keyword evidence="4 7" id="KW-1133">Transmembrane helix</keyword>
<evidence type="ECO:0000256" key="2">
    <source>
        <dbReference type="ARBA" id="ARBA00010532"/>
    </source>
</evidence>
<dbReference type="PANTHER" id="PTHR11923">
    <property type="entry name" value="SCAVENGER RECEPTOR CLASS B TYPE-1 SR-B1"/>
    <property type="match status" value="1"/>
</dbReference>
<dbReference type="Proteomes" id="UP000887574">
    <property type="component" value="Unplaced"/>
</dbReference>
<dbReference type="PANTHER" id="PTHR11923:SF51">
    <property type="entry name" value="LYSOSOME MEMBRANE PROTEIN 2"/>
    <property type="match status" value="1"/>
</dbReference>